<protein>
    <recommendedName>
        <fullName evidence="2">RSE1/DDB1/CPSF1 first beta-propeller domain-containing protein</fullName>
    </recommendedName>
</protein>
<reference evidence="3" key="1">
    <citation type="submission" date="2021-05" db="EMBL/GenBank/DDBJ databases">
        <title>A free-living protist that lacks canonical eukaryotic 1 DNA replication and segregation systems.</title>
        <authorList>
            <person name="Salas-Leiva D.E."/>
            <person name="Tromer E.C."/>
            <person name="Curtis B.A."/>
            <person name="Jerlstrom-Hultqvist J."/>
            <person name="Kolisko M."/>
            <person name="Yi Z."/>
            <person name="Salas-Leiva J.S."/>
            <person name="Gallot-Lavallee L."/>
            <person name="Kops G.J.P.L."/>
            <person name="Archibald J.M."/>
            <person name="Simpson A.G.B."/>
            <person name="Roger A.J."/>
        </authorList>
    </citation>
    <scope>NUCLEOTIDE SEQUENCE</scope>
    <source>
        <strain evidence="3">BICM</strain>
    </source>
</reference>
<gene>
    <name evidence="3" type="ORF">J8273_1640</name>
</gene>
<dbReference type="Proteomes" id="UP000717585">
    <property type="component" value="Unassembled WGS sequence"/>
</dbReference>
<dbReference type="InterPro" id="IPR050358">
    <property type="entry name" value="RSE1/DDB1/CFT1"/>
</dbReference>
<feature type="region of interest" description="Disordered" evidence="1">
    <location>
        <begin position="1100"/>
        <end position="1128"/>
    </location>
</feature>
<organism evidence="3 4">
    <name type="scientific">Carpediemonas membranifera</name>
    <dbReference type="NCBI Taxonomy" id="201153"/>
    <lineage>
        <taxon>Eukaryota</taxon>
        <taxon>Metamonada</taxon>
        <taxon>Carpediemonas-like organisms</taxon>
        <taxon>Carpediemonas</taxon>
    </lineage>
</organism>
<dbReference type="EMBL" id="JAHDYR010000005">
    <property type="protein sequence ID" value="KAG9396623.1"/>
    <property type="molecule type" value="Genomic_DNA"/>
</dbReference>
<keyword evidence="4" id="KW-1185">Reference proteome</keyword>
<evidence type="ECO:0000313" key="3">
    <source>
        <dbReference type="EMBL" id="KAG9396623.1"/>
    </source>
</evidence>
<dbReference type="Pfam" id="PF10433">
    <property type="entry name" value="Beta-prop_RSE1_1st"/>
    <property type="match status" value="1"/>
</dbReference>
<proteinExistence type="predicted"/>
<name>A0A8J6E408_9EUKA</name>
<evidence type="ECO:0000256" key="1">
    <source>
        <dbReference type="SAM" id="MobiDB-lite"/>
    </source>
</evidence>
<evidence type="ECO:0000259" key="2">
    <source>
        <dbReference type="Pfam" id="PF10433"/>
    </source>
</evidence>
<dbReference type="InterPro" id="IPR015943">
    <property type="entry name" value="WD40/YVTN_repeat-like_dom_sf"/>
</dbReference>
<sequence>MEPNAPDSKYYCRTIVESAGVVCSLTGNFISGLELLLIVKHNSVELWADPSKCVDDKQLHLINTFTSYATIEAACTVPGFGDRPDLLCFATAGHWCLVEFVGSTEGVLMDDVHHAPLPYAAGPHDRVHLTAVSDGQSRIIAAMLPGGAEEVYTAHLLDVTVAGRLDTPHLAVAVEHTAQPLPTPLGGQTPAKARGTVVGMDFLYPAPVPFTGPPVLAVLARGLESSVLTLCEVRRGDNGTIRLEQGPYSVRGLSPDSTLLIPLPNAVFGVAVAGPTELRLSAFDGQTSSLALPVLGPFLSYTICPAVSSVILASTAGLVRLRYAEAHTATQPAVSIDRQFTARRLRTMATLPRVTAMSAYHTSRASWLYAGSTTGPAMLMRLDASDATDDLEAVVHDHVFCENPGSLTDAVCVDPSDRDHDVVLAVTGEGPDSRVSSGALGFLCDDLLAAGPDIEGYPDLFTFTLGKETPQLFAALSFVTHNRTRLFSVEMGTDSGALAFHNSAALGAHLLPDRSLLVAQACPDDSDELVVQVTAAEARLILGPGALGHAACRASVPCPDAPFGTAAVGPCGGKWLLCVGAGTRVGVYAINIHASDALVQVASIDVGAEPSVLKITDAGLVVGRWVSNSIACYSLTGQLGNRLWEIADVPAVPRSAQLVSTGTNTSLLLAGLSDGKLLSSFISPRGPTDPTLHQVGDTDVRLHPASGTNSTSFIATSTRSAVVFVSDRRVRVVPLVPLGNVVSAAPLLTPPPPTLMTPSLVHKRRITSLASSFDPCSMFMTGSELTSPSVPQFLTLAPLLTVVDDPARGVCSMKLTQARLCLGISWTSRHLPTAPRLIAYSHFHRVAVIVADGPVIHVVDGETLDPVLVCPLPEDTRVTAIKPFESSGRPLILLGQVTMVHGKATMPRVVVYQLEVDESNEMKIAEITQIPLIDTPTAITVNDDFIAIAENTLVQTLRLETVTTDLLLRRAPVALKRTTELPDIGSFDLLPLQEPYPGLTHTEPQPIAPPPAETLVVAKPIGTVKSFLGSTVVQLSPIAGGVLAVEWAGAVSIISHDGTILAVDEQGPARPVFDAVAVTDDTVLCVTDDSRLLAMQREGRTTLLPAKSPPRDLCDSDSESDGGISPRAQARATERLVVTNEMPFRVHVTRLLRGVFCPRPRLLDGALARAPADVCLTATSTGAMGLVTTVPASQYAILSQLSTAARLYASRRKYGLAELPTNVYSPGKHAIDGDLVARLLCLPRSELATIARQCNVAVEQIRSVIGRVEVLLS</sequence>
<dbReference type="AlphaFoldDB" id="A0A8J6E408"/>
<comment type="caution">
    <text evidence="3">The sequence shown here is derived from an EMBL/GenBank/DDBJ whole genome shotgun (WGS) entry which is preliminary data.</text>
</comment>
<evidence type="ECO:0000313" key="4">
    <source>
        <dbReference type="Proteomes" id="UP000717585"/>
    </source>
</evidence>
<dbReference type="Gene3D" id="2.130.10.10">
    <property type="entry name" value="YVTN repeat-like/Quinoprotein amine dehydrogenase"/>
    <property type="match status" value="2"/>
</dbReference>
<dbReference type="PANTHER" id="PTHR10644">
    <property type="entry name" value="DNA REPAIR/RNA PROCESSING CPSF FAMILY"/>
    <property type="match status" value="1"/>
</dbReference>
<dbReference type="InterPro" id="IPR018846">
    <property type="entry name" value="Beta-prop_RSE1/DDB1/CPSF1_1st"/>
</dbReference>
<accession>A0A8J6E408</accession>
<feature type="domain" description="RSE1/DDB1/CPSF1 first beta-propeller" evidence="2">
    <location>
        <begin position="21"/>
        <end position="278"/>
    </location>
</feature>